<proteinExistence type="predicted"/>
<dbReference type="EMBL" id="LR797036">
    <property type="protein sequence ID" value="CAB4183297.1"/>
    <property type="molecule type" value="Genomic_DNA"/>
</dbReference>
<organism evidence="1">
    <name type="scientific">uncultured Caudovirales phage</name>
    <dbReference type="NCBI Taxonomy" id="2100421"/>
    <lineage>
        <taxon>Viruses</taxon>
        <taxon>Duplodnaviria</taxon>
        <taxon>Heunggongvirae</taxon>
        <taxon>Uroviricota</taxon>
        <taxon>Caudoviricetes</taxon>
        <taxon>Peduoviridae</taxon>
        <taxon>Maltschvirus</taxon>
        <taxon>Maltschvirus maltsch</taxon>
    </lineage>
</organism>
<protein>
    <submittedName>
        <fullName evidence="1">Uncharacterized protein</fullName>
    </submittedName>
</protein>
<gene>
    <name evidence="1" type="ORF">UFOVP1083_46</name>
    <name evidence="2" type="ORF">UFOVP1327_7</name>
</gene>
<evidence type="ECO:0000313" key="1">
    <source>
        <dbReference type="EMBL" id="CAB4183297.1"/>
    </source>
</evidence>
<name>A0A6J5QLD0_9CAUD</name>
<accession>A0A6J5QLD0</accession>
<evidence type="ECO:0000313" key="2">
    <source>
        <dbReference type="EMBL" id="CAB4198993.1"/>
    </source>
</evidence>
<dbReference type="EMBL" id="LR797277">
    <property type="protein sequence ID" value="CAB4198993.1"/>
    <property type="molecule type" value="Genomic_DNA"/>
</dbReference>
<reference evidence="1" key="1">
    <citation type="submission" date="2020-05" db="EMBL/GenBank/DDBJ databases">
        <authorList>
            <person name="Chiriac C."/>
            <person name="Salcher M."/>
            <person name="Ghai R."/>
            <person name="Kavagutti S V."/>
        </authorList>
    </citation>
    <scope>NUCLEOTIDE SEQUENCE</scope>
</reference>
<sequence>MADETADDIREKRIKNLLPHAFTPENAADNARKSAASRVKNIEKAKNVRTGYTKEILTAQEQLKKLGLSKLADTIPREDLPQMAIAIMADNALRVLGGEWDIKSAEEATKIAKIWHDILRLEMNQATTISGTQNDTPETRQSRLDELRLEAKRRVEGGLRAVAGDL</sequence>